<keyword evidence="2" id="KW-1185">Reference proteome</keyword>
<reference evidence="2" key="1">
    <citation type="journal article" date="2006" name="PLoS Biol.">
        <title>Macronuclear genome sequence of the ciliate Tetrahymena thermophila, a model eukaryote.</title>
        <authorList>
            <person name="Eisen J.A."/>
            <person name="Coyne R.S."/>
            <person name="Wu M."/>
            <person name="Wu D."/>
            <person name="Thiagarajan M."/>
            <person name="Wortman J.R."/>
            <person name="Badger J.H."/>
            <person name="Ren Q."/>
            <person name="Amedeo P."/>
            <person name="Jones K.M."/>
            <person name="Tallon L.J."/>
            <person name="Delcher A.L."/>
            <person name="Salzberg S.L."/>
            <person name="Silva J.C."/>
            <person name="Haas B.J."/>
            <person name="Majoros W.H."/>
            <person name="Farzad M."/>
            <person name="Carlton J.M."/>
            <person name="Smith R.K. Jr."/>
            <person name="Garg J."/>
            <person name="Pearlman R.E."/>
            <person name="Karrer K.M."/>
            <person name="Sun L."/>
            <person name="Manning G."/>
            <person name="Elde N.C."/>
            <person name="Turkewitz A.P."/>
            <person name="Asai D.J."/>
            <person name="Wilkes D.E."/>
            <person name="Wang Y."/>
            <person name="Cai H."/>
            <person name="Collins K."/>
            <person name="Stewart B.A."/>
            <person name="Lee S.R."/>
            <person name="Wilamowska K."/>
            <person name="Weinberg Z."/>
            <person name="Ruzzo W.L."/>
            <person name="Wloga D."/>
            <person name="Gaertig J."/>
            <person name="Frankel J."/>
            <person name="Tsao C.-C."/>
            <person name="Gorovsky M.A."/>
            <person name="Keeling P.J."/>
            <person name="Waller R.F."/>
            <person name="Patron N.J."/>
            <person name="Cherry J.M."/>
            <person name="Stover N.A."/>
            <person name="Krieger C.J."/>
            <person name="del Toro C."/>
            <person name="Ryder H.F."/>
            <person name="Williamson S.C."/>
            <person name="Barbeau R.A."/>
            <person name="Hamilton E.P."/>
            <person name="Orias E."/>
        </authorList>
    </citation>
    <scope>NUCLEOTIDE SEQUENCE [LARGE SCALE GENOMIC DNA]</scope>
    <source>
        <strain evidence="2">SB210</strain>
    </source>
</reference>
<evidence type="ECO:0000313" key="1">
    <source>
        <dbReference type="EMBL" id="EWS74255.1"/>
    </source>
</evidence>
<sequence>MGITKMVCAVLIAQQSAQNVVAICYAQNALTQMLIYRMENAAALLGSFLIQLKKNVLVAQTIVLYAKIQLLAKLARMIQNINQIKPQEHVFVKMDIIWKITNVLNATMNAQHVLLKLFVKSVQTIPKILEKGLADAPKVKLMILIVNNVNNANKDALFVIRIKNVNNVQMIQLIVQKINNVFALMVIILIKLVVLAQNARPCVKLVITDKLAQSVCIKAKLKYLINNLEFVHVQKKTVSLI</sequence>
<name>W7X4J1_TETTS</name>
<dbReference type="EMBL" id="GG662693">
    <property type="protein sequence ID" value="EWS74255.1"/>
    <property type="molecule type" value="Genomic_DNA"/>
</dbReference>
<gene>
    <name evidence="1" type="ORF">TTHERM_000191329</name>
</gene>
<evidence type="ECO:0000313" key="2">
    <source>
        <dbReference type="Proteomes" id="UP000009168"/>
    </source>
</evidence>
<dbReference type="Proteomes" id="UP000009168">
    <property type="component" value="Unassembled WGS sequence"/>
</dbReference>
<dbReference type="GeneID" id="24437732"/>
<dbReference type="InParanoid" id="W7X4J1"/>
<organism evidence="1 2">
    <name type="scientific">Tetrahymena thermophila (strain SB210)</name>
    <dbReference type="NCBI Taxonomy" id="312017"/>
    <lineage>
        <taxon>Eukaryota</taxon>
        <taxon>Sar</taxon>
        <taxon>Alveolata</taxon>
        <taxon>Ciliophora</taxon>
        <taxon>Intramacronucleata</taxon>
        <taxon>Oligohymenophorea</taxon>
        <taxon>Hymenostomatida</taxon>
        <taxon>Tetrahymenina</taxon>
        <taxon>Tetrahymenidae</taxon>
        <taxon>Tetrahymena</taxon>
    </lineage>
</organism>
<accession>W7X4J1</accession>
<protein>
    <submittedName>
        <fullName evidence="1">Uncharacterized protein</fullName>
    </submittedName>
</protein>
<proteinExistence type="predicted"/>
<dbReference type="RefSeq" id="XP_012653228.1">
    <property type="nucleotide sequence ID" value="XM_012797774.1"/>
</dbReference>
<dbReference type="KEGG" id="tet:TTHERM_000191329"/>
<dbReference type="AlphaFoldDB" id="W7X4J1"/>